<accession>A0A0R2QHU8</accession>
<dbReference type="Proteomes" id="UP000051017">
    <property type="component" value="Unassembled WGS sequence"/>
</dbReference>
<name>A0A0R2QHU8_9ACTN</name>
<feature type="signal peptide" evidence="1">
    <location>
        <begin position="1"/>
        <end position="21"/>
    </location>
</feature>
<dbReference type="PROSITE" id="PS51257">
    <property type="entry name" value="PROKAR_LIPOPROTEIN"/>
    <property type="match status" value="1"/>
</dbReference>
<proteinExistence type="predicted"/>
<gene>
    <name evidence="2" type="ORF">ABR75_04800</name>
</gene>
<protein>
    <recommendedName>
        <fullName evidence="4">Alkyl hydroperoxide reductase subunit C/ Thiol specific antioxidant domain-containing protein</fullName>
    </recommendedName>
</protein>
<dbReference type="AlphaFoldDB" id="A0A0R2QHU8"/>
<keyword evidence="1" id="KW-0732">Signal</keyword>
<feature type="chain" id="PRO_5039365837" description="Alkyl hydroperoxide reductase subunit C/ Thiol specific antioxidant domain-containing protein" evidence="1">
    <location>
        <begin position="22"/>
        <end position="72"/>
    </location>
</feature>
<evidence type="ECO:0000313" key="3">
    <source>
        <dbReference type="Proteomes" id="UP000051017"/>
    </source>
</evidence>
<comment type="caution">
    <text evidence="2">The sequence shown here is derived from an EMBL/GenBank/DDBJ whole genome shotgun (WGS) entry which is preliminary data.</text>
</comment>
<evidence type="ECO:0000256" key="1">
    <source>
        <dbReference type="SAM" id="SignalP"/>
    </source>
</evidence>
<evidence type="ECO:0000313" key="2">
    <source>
        <dbReference type="EMBL" id="KRO48688.1"/>
    </source>
</evidence>
<dbReference type="EMBL" id="LIBJ01000068">
    <property type="protein sequence ID" value="KRO48688.1"/>
    <property type="molecule type" value="Genomic_DNA"/>
</dbReference>
<organism evidence="2 3">
    <name type="scientific">Acidimicrobiia bacterium BACL6 MAG-120924-bin43</name>
    <dbReference type="NCBI Taxonomy" id="1655583"/>
    <lineage>
        <taxon>Bacteria</taxon>
        <taxon>Bacillati</taxon>
        <taxon>Actinomycetota</taxon>
        <taxon>Acidimicrobiia</taxon>
        <taxon>acIV cluster</taxon>
    </lineage>
</organism>
<sequence length="72" mass="7504">MRASSRAICIGILAIAAVSCGADVSTQTIDSVKQSQSASTTDFNATLVGGGEINLQSELEKYPVALWFWAPG</sequence>
<reference evidence="2 3" key="1">
    <citation type="submission" date="2015-10" db="EMBL/GenBank/DDBJ databases">
        <title>Metagenome-Assembled Genomes uncover a global brackish microbiome.</title>
        <authorList>
            <person name="Hugerth L.W."/>
            <person name="Larsson J."/>
            <person name="Alneberg J."/>
            <person name="Lindh M.V."/>
            <person name="Legrand C."/>
            <person name="Pinhassi J."/>
            <person name="Andersson A.F."/>
        </authorList>
    </citation>
    <scope>NUCLEOTIDE SEQUENCE [LARGE SCALE GENOMIC DNA]</scope>
    <source>
        <strain evidence="2">BACL6 MAG-120924-bin43</strain>
    </source>
</reference>
<evidence type="ECO:0008006" key="4">
    <source>
        <dbReference type="Google" id="ProtNLM"/>
    </source>
</evidence>